<reference evidence="1" key="1">
    <citation type="submission" date="2015-06" db="UniProtKB">
        <authorList>
            <consortium name="EnsemblPlants"/>
        </authorList>
    </citation>
    <scope>IDENTIFICATION</scope>
</reference>
<protein>
    <submittedName>
        <fullName evidence="1">Uncharacterized protein</fullName>
    </submittedName>
</protein>
<accession>M8C1J9</accession>
<dbReference type="EnsemblPlants" id="EMT28104">
    <property type="protein sequence ID" value="EMT28104"/>
    <property type="gene ID" value="F775_24229"/>
</dbReference>
<name>M8C1J9_AEGTA</name>
<organism evidence="1">
    <name type="scientific">Aegilops tauschii</name>
    <name type="common">Tausch's goatgrass</name>
    <name type="synonym">Aegilops squarrosa</name>
    <dbReference type="NCBI Taxonomy" id="37682"/>
    <lineage>
        <taxon>Eukaryota</taxon>
        <taxon>Viridiplantae</taxon>
        <taxon>Streptophyta</taxon>
        <taxon>Embryophyta</taxon>
        <taxon>Tracheophyta</taxon>
        <taxon>Spermatophyta</taxon>
        <taxon>Magnoliopsida</taxon>
        <taxon>Liliopsida</taxon>
        <taxon>Poales</taxon>
        <taxon>Poaceae</taxon>
        <taxon>BOP clade</taxon>
        <taxon>Pooideae</taxon>
        <taxon>Triticodae</taxon>
        <taxon>Triticeae</taxon>
        <taxon>Triticinae</taxon>
        <taxon>Aegilops</taxon>
    </lineage>
</organism>
<sequence length="219" mass="23768">MLAGGWLAAGSHGDGGAHVASSLVGRARRRRCTGGVGAVARCASDARDRAAAGPGAAGGLGGADFDVNFYITQRSVSEKLGTTEFRCEAKAGVKTKSTLSRLKTIGDMIHLIFRGSQNHGEDNKPHVVKALFQYLLTYFFSKRIVVRSLMGFRSPKSMAKTRSSSITLHRRDCHLPQEQGRRGRIQNRSGRGAKHCGFIIIVVFWRLAGCDVQTDHAHY</sequence>
<dbReference type="AlphaFoldDB" id="M8C1J9"/>
<proteinExistence type="predicted"/>
<evidence type="ECO:0000313" key="1">
    <source>
        <dbReference type="EnsemblPlants" id="EMT28104"/>
    </source>
</evidence>